<dbReference type="InterPro" id="IPR001002">
    <property type="entry name" value="Chitin-bd_1"/>
</dbReference>
<evidence type="ECO:0000313" key="15">
    <source>
        <dbReference type="EMBL" id="KAE8377043.1"/>
    </source>
</evidence>
<dbReference type="InterPro" id="IPR002509">
    <property type="entry name" value="NODB_dom"/>
</dbReference>
<evidence type="ECO:0000256" key="2">
    <source>
        <dbReference type="ARBA" id="ARBA00022669"/>
    </source>
</evidence>
<evidence type="ECO:0000256" key="8">
    <source>
        <dbReference type="ARBA" id="ARBA00023285"/>
    </source>
</evidence>
<dbReference type="InterPro" id="IPR036861">
    <property type="entry name" value="Endochitinase-like_sf"/>
</dbReference>
<dbReference type="GO" id="GO:0005975">
    <property type="term" value="P:carbohydrate metabolic process"/>
    <property type="evidence" value="ECO:0007669"/>
    <property type="project" value="InterPro"/>
</dbReference>
<keyword evidence="4 12" id="KW-0732">Signal</keyword>
<evidence type="ECO:0000256" key="11">
    <source>
        <dbReference type="SAM" id="Phobius"/>
    </source>
</evidence>
<proteinExistence type="predicted"/>
<dbReference type="PANTHER" id="PTHR46471">
    <property type="entry name" value="CHITIN DEACETYLASE"/>
    <property type="match status" value="1"/>
</dbReference>
<dbReference type="CDD" id="cd10951">
    <property type="entry name" value="CE4_ClCDA_like"/>
    <property type="match status" value="1"/>
</dbReference>
<keyword evidence="9" id="KW-1015">Disulfide bond</keyword>
<evidence type="ECO:0000313" key="16">
    <source>
        <dbReference type="Proteomes" id="UP000326198"/>
    </source>
</evidence>
<dbReference type="Pfam" id="PF01522">
    <property type="entry name" value="Polysacc_deac_1"/>
    <property type="match status" value="1"/>
</dbReference>
<comment type="caution">
    <text evidence="9">Lacks conserved residue(s) required for the propagation of feature annotation.</text>
</comment>
<evidence type="ECO:0000256" key="12">
    <source>
        <dbReference type="SAM" id="SignalP"/>
    </source>
</evidence>
<dbReference type="AlphaFoldDB" id="A0A5N7B4V4"/>
<feature type="disulfide bond" evidence="9">
    <location>
        <begin position="378"/>
        <end position="392"/>
    </location>
</feature>
<keyword evidence="6" id="KW-0843">Virulence</keyword>
<dbReference type="Gene3D" id="3.30.60.10">
    <property type="entry name" value="Endochitinase-like"/>
    <property type="match status" value="2"/>
</dbReference>
<keyword evidence="2 9" id="KW-0147">Chitin-binding</keyword>
<dbReference type="Proteomes" id="UP000326198">
    <property type="component" value="Unassembled WGS sequence"/>
</dbReference>
<evidence type="ECO:0000256" key="3">
    <source>
        <dbReference type="ARBA" id="ARBA00022723"/>
    </source>
</evidence>
<dbReference type="SMART" id="SM00270">
    <property type="entry name" value="ChtBD1"/>
    <property type="match status" value="2"/>
</dbReference>
<feature type="domain" description="Chitin-binding type-1" evidence="13">
    <location>
        <begin position="53"/>
        <end position="96"/>
    </location>
</feature>
<reference evidence="15 16" key="1">
    <citation type="submission" date="2019-04" db="EMBL/GenBank/DDBJ databases">
        <title>Friends and foes A comparative genomics studyof 23 Aspergillus species from section Flavi.</title>
        <authorList>
            <consortium name="DOE Joint Genome Institute"/>
            <person name="Kjaerbolling I."/>
            <person name="Vesth T."/>
            <person name="Frisvad J.C."/>
            <person name="Nybo J.L."/>
            <person name="Theobald S."/>
            <person name="Kildgaard S."/>
            <person name="Isbrandt T."/>
            <person name="Kuo A."/>
            <person name="Sato A."/>
            <person name="Lyhne E.K."/>
            <person name="Kogle M.E."/>
            <person name="Wiebenga A."/>
            <person name="Kun R.S."/>
            <person name="Lubbers R.J."/>
            <person name="Makela M.R."/>
            <person name="Barry K."/>
            <person name="Chovatia M."/>
            <person name="Clum A."/>
            <person name="Daum C."/>
            <person name="Haridas S."/>
            <person name="He G."/>
            <person name="LaButti K."/>
            <person name="Lipzen A."/>
            <person name="Mondo S."/>
            <person name="Riley R."/>
            <person name="Salamov A."/>
            <person name="Simmons B.A."/>
            <person name="Magnuson J.K."/>
            <person name="Henrissat B."/>
            <person name="Mortensen U.H."/>
            <person name="Larsen T.O."/>
            <person name="Devries R.P."/>
            <person name="Grigoriev I.V."/>
            <person name="Machida M."/>
            <person name="Baker S.E."/>
            <person name="Andersen M.R."/>
        </authorList>
    </citation>
    <scope>NUCLEOTIDE SEQUENCE [LARGE SCALE GENOMIC DNA]</scope>
    <source>
        <strain evidence="15 16">IBT 29228</strain>
    </source>
</reference>
<dbReference type="OrthoDB" id="407355at2759"/>
<keyword evidence="8" id="KW-0170">Cobalt</keyword>
<comment type="cofactor">
    <cofactor evidence="1">
        <name>Co(2+)</name>
        <dbReference type="ChEBI" id="CHEBI:48828"/>
    </cofactor>
</comment>
<dbReference type="PROSITE" id="PS51257">
    <property type="entry name" value="PROKAR_LIPOPROTEIN"/>
    <property type="match status" value="1"/>
</dbReference>
<dbReference type="PANTHER" id="PTHR46471:SF4">
    <property type="entry name" value="CHITIN DEACETYLASE"/>
    <property type="match status" value="1"/>
</dbReference>
<dbReference type="Gene3D" id="3.20.20.370">
    <property type="entry name" value="Glycoside hydrolase/deacetylase"/>
    <property type="match status" value="1"/>
</dbReference>
<feature type="domain" description="Chitin-binding type-1" evidence="13">
    <location>
        <begin position="361"/>
        <end position="405"/>
    </location>
</feature>
<feature type="disulfide bond" evidence="9">
    <location>
        <begin position="68"/>
        <end position="82"/>
    </location>
</feature>
<name>A0A5N7B4V4_9EURO</name>
<keyword evidence="11" id="KW-1133">Transmembrane helix</keyword>
<keyword evidence="11" id="KW-0812">Transmembrane</keyword>
<keyword evidence="7" id="KW-0119">Carbohydrate metabolism</keyword>
<dbReference type="GO" id="GO:0008061">
    <property type="term" value="F:chitin binding"/>
    <property type="evidence" value="ECO:0007669"/>
    <property type="project" value="UniProtKB-UniRule"/>
</dbReference>
<dbReference type="SUPFAM" id="SSF88713">
    <property type="entry name" value="Glycoside hydrolase/deacetylase"/>
    <property type="match status" value="1"/>
</dbReference>
<accession>A0A5N7B4V4</accession>
<keyword evidence="16" id="KW-1185">Reference proteome</keyword>
<dbReference type="InterPro" id="IPR011330">
    <property type="entry name" value="Glyco_hydro/deAcase_b/a-brl"/>
</dbReference>
<keyword evidence="11" id="KW-0472">Membrane</keyword>
<feature type="region of interest" description="Disordered" evidence="10">
    <location>
        <begin position="404"/>
        <end position="426"/>
    </location>
</feature>
<feature type="signal peptide" evidence="12">
    <location>
        <begin position="1"/>
        <end position="17"/>
    </location>
</feature>
<feature type="transmembrane region" description="Helical" evidence="11">
    <location>
        <begin position="429"/>
        <end position="451"/>
    </location>
</feature>
<dbReference type="PROSITE" id="PS50941">
    <property type="entry name" value="CHIT_BIND_I_2"/>
    <property type="match status" value="2"/>
</dbReference>
<keyword evidence="5" id="KW-0378">Hydrolase</keyword>
<dbReference type="GO" id="GO:0016810">
    <property type="term" value="F:hydrolase activity, acting on carbon-nitrogen (but not peptide) bonds"/>
    <property type="evidence" value="ECO:0007669"/>
    <property type="project" value="InterPro"/>
</dbReference>
<protein>
    <submittedName>
        <fullName evidence="15">Carbohydrate-binding module family 18</fullName>
    </submittedName>
</protein>
<feature type="disulfide bond" evidence="9">
    <location>
        <begin position="63"/>
        <end position="75"/>
    </location>
</feature>
<dbReference type="EMBL" id="ML736230">
    <property type="protein sequence ID" value="KAE8377043.1"/>
    <property type="molecule type" value="Genomic_DNA"/>
</dbReference>
<feature type="domain" description="NodB homology" evidence="14">
    <location>
        <begin position="130"/>
        <end position="327"/>
    </location>
</feature>
<organism evidence="15 16">
    <name type="scientific">Aspergillus bertholletiae</name>
    <dbReference type="NCBI Taxonomy" id="1226010"/>
    <lineage>
        <taxon>Eukaryota</taxon>
        <taxon>Fungi</taxon>
        <taxon>Dikarya</taxon>
        <taxon>Ascomycota</taxon>
        <taxon>Pezizomycotina</taxon>
        <taxon>Eurotiomycetes</taxon>
        <taxon>Eurotiomycetidae</taxon>
        <taxon>Eurotiales</taxon>
        <taxon>Aspergillaceae</taxon>
        <taxon>Aspergillus</taxon>
        <taxon>Aspergillus subgen. Circumdati</taxon>
    </lineage>
</organism>
<dbReference type="CDD" id="cd00035">
    <property type="entry name" value="ChtBD1"/>
    <property type="match status" value="1"/>
</dbReference>
<dbReference type="GO" id="GO:0046872">
    <property type="term" value="F:metal ion binding"/>
    <property type="evidence" value="ECO:0007669"/>
    <property type="project" value="UniProtKB-KW"/>
</dbReference>
<evidence type="ECO:0000259" key="13">
    <source>
        <dbReference type="PROSITE" id="PS50941"/>
    </source>
</evidence>
<evidence type="ECO:0000259" key="14">
    <source>
        <dbReference type="PROSITE" id="PS51677"/>
    </source>
</evidence>
<evidence type="ECO:0000256" key="1">
    <source>
        <dbReference type="ARBA" id="ARBA00001941"/>
    </source>
</evidence>
<evidence type="ECO:0000256" key="4">
    <source>
        <dbReference type="ARBA" id="ARBA00022729"/>
    </source>
</evidence>
<dbReference type="CDD" id="cd11618">
    <property type="entry name" value="ChtBD1_1"/>
    <property type="match status" value="1"/>
</dbReference>
<evidence type="ECO:0000256" key="6">
    <source>
        <dbReference type="ARBA" id="ARBA00023026"/>
    </source>
</evidence>
<feature type="disulfide bond" evidence="9">
    <location>
        <begin position="364"/>
        <end position="379"/>
    </location>
</feature>
<keyword evidence="3" id="KW-0479">Metal-binding</keyword>
<evidence type="ECO:0000256" key="7">
    <source>
        <dbReference type="ARBA" id="ARBA00023277"/>
    </source>
</evidence>
<evidence type="ECO:0000256" key="5">
    <source>
        <dbReference type="ARBA" id="ARBA00022801"/>
    </source>
</evidence>
<sequence>MHLRVLSQLAIIATAMACVHITLPTAKELESNDSIISIGMSESPHALAERNLQARCGRGFGRCSNDACCSTAGYCGKTKAHCRSPDCQIDFGHCDAHTTPGGHLTDGIPRPKLGKVPYGPKVIRSCARPGNIALTFDDGPNKYTEDLLRLLDRYNAKVTFFITGNNNAKGPIDTPGMPWASMIERMHRSGHQIASHTWSHQDLNKITPEQRRIQILWNEVALRNILGGFPTYMRPPYSSCAAKSGCLKDMGKLGYHVILYDIDTEDYRHDSPNAIQGSKDIFDKNLARGKSSSKSWLVIAHDVHEQTVYNLTEHMLKKSDMEGYKIVTVGTCLGDPEENWYRIDESSERPILRKDRVISRDGRCGGEVTCLGSKFGSCCSKKNYCGNSLKHCGPGCQPKVGRCQRARRPPTVPDHGSEKRPTRSDAGTVLQPGLCIVGLVLFSATALSIWAH</sequence>
<evidence type="ECO:0000256" key="9">
    <source>
        <dbReference type="PROSITE-ProRule" id="PRU00261"/>
    </source>
</evidence>
<gene>
    <name evidence="15" type="ORF">BDV26DRAFT_293598</name>
</gene>
<dbReference type="PROSITE" id="PS51677">
    <property type="entry name" value="NODB"/>
    <property type="match status" value="1"/>
</dbReference>
<evidence type="ECO:0000256" key="10">
    <source>
        <dbReference type="SAM" id="MobiDB-lite"/>
    </source>
</evidence>
<feature type="chain" id="PRO_5024810901" evidence="12">
    <location>
        <begin position="18"/>
        <end position="452"/>
    </location>
</feature>
<dbReference type="SUPFAM" id="SSF57016">
    <property type="entry name" value="Plant lectins/antimicrobial peptides"/>
    <property type="match status" value="2"/>
</dbReference>